<proteinExistence type="predicted"/>
<evidence type="ECO:0000256" key="1">
    <source>
        <dbReference type="SAM" id="SignalP"/>
    </source>
</evidence>
<dbReference type="PANTHER" id="PTHR43301">
    <property type="entry name" value="ARABINAN ENDO-1,5-ALPHA-L-ARABINOSIDASE"/>
    <property type="match status" value="1"/>
</dbReference>
<dbReference type="Gene3D" id="2.115.10.20">
    <property type="entry name" value="Glycosyl hydrolase domain, family 43"/>
    <property type="match status" value="2"/>
</dbReference>
<dbReference type="AlphaFoldDB" id="A0A0A1W2N3"/>
<dbReference type="SUPFAM" id="SSF75005">
    <property type="entry name" value="Arabinanase/levansucrase/invertase"/>
    <property type="match status" value="2"/>
</dbReference>
<evidence type="ECO:0008006" key="4">
    <source>
        <dbReference type="Google" id="ProtNLM"/>
    </source>
</evidence>
<dbReference type="InterPro" id="IPR023296">
    <property type="entry name" value="Glyco_hydro_beta-prop_sf"/>
</dbReference>
<accession>A0A0A1W2N3</accession>
<protein>
    <recommendedName>
        <fullName evidence="4">Beta-xylosidase</fullName>
    </recommendedName>
</protein>
<dbReference type="CDD" id="cd08983">
    <property type="entry name" value="GH43_Bt3655-like"/>
    <property type="match status" value="1"/>
</dbReference>
<feature type="chain" id="PRO_5001993326" description="Beta-xylosidase" evidence="1">
    <location>
        <begin position="23"/>
        <end position="371"/>
    </location>
</feature>
<sequence length="371" mass="42236">MKTLFRSCAVIGALFATTAIHAGGQVPATAPRRLEIVAKDSLPRPPATRDARTAYLMTFFTDEDHSLHFATSRDGYSFTDVNGGKPVMDGREAAEQKGIRDPHIMRGPDGGFYMSMTDLHIFAKREGLRDTEWERPEAQYSWGNNRNMIFMKSYDLIHWSRSRVTPSALFPRYRDAGNMWAPETIYDPQRKRLMVYFTTRDGNGPNYLVYSYADQDFSTLTEEPKKLFDYPDPKVNVIDADITRVGDKYHMFYVAHQAPGNIRHSESSQINSGWTKDLRKVDPETVGTEAPTLWRRNGTNTYVLMYDVFGINPNNMGFSETTDFVTYRNIGRFNEPGSPMKATNFTRPKHGAVVAISPAEATRLERYFAAR</sequence>
<reference evidence="2 3" key="1">
    <citation type="submission" date="2014-11" db="EMBL/GenBank/DDBJ databases">
        <title>Whole genome shotgun sequence of Sphingomonas parapaucimobilis NBRC 15100.</title>
        <authorList>
            <person name="Katano-Makiyama Y."/>
            <person name="Hosoyama A."/>
            <person name="Hashimoto M."/>
            <person name="Hosoyama Y."/>
            <person name="Noguchi M."/>
            <person name="Numata M."/>
            <person name="Tsuchikane K."/>
            <person name="Hirakata S."/>
            <person name="Uohara A."/>
            <person name="Shimodaira J."/>
            <person name="Ohji S."/>
            <person name="Ichikawa N."/>
            <person name="Kimura A."/>
            <person name="Yamazoe A."/>
            <person name="Fujita N."/>
        </authorList>
    </citation>
    <scope>NUCLEOTIDE SEQUENCE [LARGE SCALE GENOMIC DNA]</scope>
    <source>
        <strain evidence="2 3">NBRC 15100</strain>
    </source>
</reference>
<gene>
    <name evidence="2" type="ORF">SP5_004_00050</name>
</gene>
<dbReference type="RefSeq" id="WP_245613356.1">
    <property type="nucleotide sequence ID" value="NZ_BBPI01000004.1"/>
</dbReference>
<dbReference type="Proteomes" id="UP000032305">
    <property type="component" value="Unassembled WGS sequence"/>
</dbReference>
<dbReference type="InterPro" id="IPR050727">
    <property type="entry name" value="GH43_arabinanases"/>
</dbReference>
<keyword evidence="1" id="KW-0732">Signal</keyword>
<keyword evidence="3" id="KW-1185">Reference proteome</keyword>
<organism evidence="2 3">
    <name type="scientific">Sphingomonas parapaucimobilis NBRC 15100</name>
    <dbReference type="NCBI Taxonomy" id="1219049"/>
    <lineage>
        <taxon>Bacteria</taxon>
        <taxon>Pseudomonadati</taxon>
        <taxon>Pseudomonadota</taxon>
        <taxon>Alphaproteobacteria</taxon>
        <taxon>Sphingomonadales</taxon>
        <taxon>Sphingomonadaceae</taxon>
        <taxon>Sphingomonas</taxon>
    </lineage>
</organism>
<feature type="signal peptide" evidence="1">
    <location>
        <begin position="1"/>
        <end position="22"/>
    </location>
</feature>
<name>A0A0A1W2N3_9SPHN</name>
<comment type="caution">
    <text evidence="2">The sequence shown here is derived from an EMBL/GenBank/DDBJ whole genome shotgun (WGS) entry which is preliminary data.</text>
</comment>
<dbReference type="PANTHER" id="PTHR43301:SF3">
    <property type="entry name" value="ARABINAN ENDO-1,5-ALPHA-L-ARABINOSIDASE A-RELATED"/>
    <property type="match status" value="1"/>
</dbReference>
<evidence type="ECO:0000313" key="2">
    <source>
        <dbReference type="EMBL" id="GAL99461.1"/>
    </source>
</evidence>
<dbReference type="eggNOG" id="COG3507">
    <property type="taxonomic scope" value="Bacteria"/>
</dbReference>
<evidence type="ECO:0000313" key="3">
    <source>
        <dbReference type="Proteomes" id="UP000032305"/>
    </source>
</evidence>
<dbReference type="EMBL" id="BBPI01000004">
    <property type="protein sequence ID" value="GAL99461.1"/>
    <property type="molecule type" value="Genomic_DNA"/>
</dbReference>